<dbReference type="OrthoDB" id="9787026at2"/>
<dbReference type="GO" id="GO:0046943">
    <property type="term" value="F:carboxylic acid transmembrane transporter activity"/>
    <property type="evidence" value="ECO:0007669"/>
    <property type="project" value="TreeGrafter"/>
</dbReference>
<dbReference type="Gene3D" id="1.20.1250.20">
    <property type="entry name" value="MFS general substrate transporter like domains"/>
    <property type="match status" value="1"/>
</dbReference>
<feature type="transmembrane region" description="Helical" evidence="5">
    <location>
        <begin position="315"/>
        <end position="333"/>
    </location>
</feature>
<feature type="transmembrane region" description="Helical" evidence="5">
    <location>
        <begin position="117"/>
        <end position="139"/>
    </location>
</feature>
<name>A0A3N6X5Y8_9ACTN</name>
<dbReference type="Pfam" id="PF07690">
    <property type="entry name" value="MFS_1"/>
    <property type="match status" value="1"/>
</dbReference>
<dbReference type="EMBL" id="RQJX01000004">
    <property type="protein sequence ID" value="RQN09053.1"/>
    <property type="molecule type" value="Genomic_DNA"/>
</dbReference>
<accession>A0A3N6X5Y8</accession>
<dbReference type="InterPro" id="IPR011701">
    <property type="entry name" value="MFS"/>
</dbReference>
<feature type="transmembrane region" description="Helical" evidence="5">
    <location>
        <begin position="60"/>
        <end position="80"/>
    </location>
</feature>
<keyword evidence="3 5" id="KW-1133">Transmembrane helix</keyword>
<dbReference type="PANTHER" id="PTHR23508">
    <property type="entry name" value="CARBOXYLIC ACID TRANSPORTER PROTEIN HOMOLOG"/>
    <property type="match status" value="1"/>
</dbReference>
<dbReference type="PANTHER" id="PTHR23508:SF10">
    <property type="entry name" value="CARBOXYLIC ACID TRANSPORTER PROTEIN HOMOLOG"/>
    <property type="match status" value="1"/>
</dbReference>
<feature type="transmembrane region" description="Helical" evidence="5">
    <location>
        <begin position="284"/>
        <end position="308"/>
    </location>
</feature>
<protein>
    <submittedName>
        <fullName evidence="7">MFS transporter</fullName>
    </submittedName>
</protein>
<organism evidence="7 8">
    <name type="scientific">Aeromicrobium camelliae</name>
    <dbReference type="NCBI Taxonomy" id="1538144"/>
    <lineage>
        <taxon>Bacteria</taxon>
        <taxon>Bacillati</taxon>
        <taxon>Actinomycetota</taxon>
        <taxon>Actinomycetes</taxon>
        <taxon>Propionibacteriales</taxon>
        <taxon>Nocardioidaceae</taxon>
        <taxon>Aeromicrobium</taxon>
    </lineage>
</organism>
<keyword evidence="4 5" id="KW-0472">Membrane</keyword>
<comment type="subcellular location">
    <subcellularLocation>
        <location evidence="1">Cell membrane</location>
        <topology evidence="1">Multi-pass membrane protein</topology>
    </subcellularLocation>
</comment>
<dbReference type="GO" id="GO:0005886">
    <property type="term" value="C:plasma membrane"/>
    <property type="evidence" value="ECO:0007669"/>
    <property type="project" value="UniProtKB-SubCell"/>
</dbReference>
<reference evidence="7 8" key="1">
    <citation type="submission" date="2018-11" db="EMBL/GenBank/DDBJ databases">
        <authorList>
            <person name="Li F."/>
        </authorList>
    </citation>
    <scope>NUCLEOTIDE SEQUENCE [LARGE SCALE GENOMIC DNA]</scope>
    <source>
        <strain evidence="7 8">YS17T</strain>
    </source>
</reference>
<evidence type="ECO:0000256" key="2">
    <source>
        <dbReference type="ARBA" id="ARBA00022692"/>
    </source>
</evidence>
<evidence type="ECO:0000256" key="3">
    <source>
        <dbReference type="ARBA" id="ARBA00022989"/>
    </source>
</evidence>
<proteinExistence type="predicted"/>
<feature type="transmembrane region" description="Helical" evidence="5">
    <location>
        <begin position="339"/>
        <end position="362"/>
    </location>
</feature>
<feature type="transmembrane region" description="Helical" evidence="5">
    <location>
        <begin position="252"/>
        <end position="272"/>
    </location>
</feature>
<sequence>MALSRTSPSAATAPTGGRRSRAVVFLLCWLCLAADGYDLMVYGATLPGLIGQEPFHLTPGTGGRIASLALLGMLVGSLVAGMMTDRLGRRKIFITGVAVFSLGMGLTALAPNLELFVAARIFTCLGVGGLLPTAVALASEFSPAAGRSRRLGIVLTGPPTGMVLASLLASQWMDSFGFRPVYGVAAVMVIMVPVLVVLLPESPSFLAARGRVAEAEQVRQAYQLPAPAAQPGAAQGGGVAVLLARGQRSSTLLIWAATFFSLLTVFGITTWLPQVMNSSGYGLGSAILFLLVYCLGAAVGTVLAATIADRVGPKPLVLVGFVVAASALLAISTRPSTPVLVVLVLLAGFGGLGTQNVLNDFVARHYPTEARASGLGWALGIGRIGAIVGPTYGAWVVSQSQPLVATAVGFAATALAGGVVTALLPSRGATR</sequence>
<evidence type="ECO:0000256" key="5">
    <source>
        <dbReference type="SAM" id="Phobius"/>
    </source>
</evidence>
<feature type="transmembrane region" description="Helical" evidence="5">
    <location>
        <begin position="181"/>
        <end position="199"/>
    </location>
</feature>
<feature type="transmembrane region" description="Helical" evidence="5">
    <location>
        <begin position="151"/>
        <end position="169"/>
    </location>
</feature>
<dbReference type="PROSITE" id="PS50850">
    <property type="entry name" value="MFS"/>
    <property type="match status" value="1"/>
</dbReference>
<feature type="domain" description="Major facilitator superfamily (MFS) profile" evidence="6">
    <location>
        <begin position="24"/>
        <end position="429"/>
    </location>
</feature>
<dbReference type="InterPro" id="IPR020846">
    <property type="entry name" value="MFS_dom"/>
</dbReference>
<dbReference type="Proteomes" id="UP000275225">
    <property type="component" value="Unassembled WGS sequence"/>
</dbReference>
<evidence type="ECO:0000256" key="1">
    <source>
        <dbReference type="ARBA" id="ARBA00004651"/>
    </source>
</evidence>
<keyword evidence="2 5" id="KW-0812">Transmembrane</keyword>
<evidence type="ECO:0000313" key="8">
    <source>
        <dbReference type="Proteomes" id="UP000275225"/>
    </source>
</evidence>
<evidence type="ECO:0000256" key="4">
    <source>
        <dbReference type="ARBA" id="ARBA00023136"/>
    </source>
</evidence>
<dbReference type="RefSeq" id="WP_124236061.1">
    <property type="nucleotide sequence ID" value="NZ_JBHUFI010000001.1"/>
</dbReference>
<dbReference type="AlphaFoldDB" id="A0A3N6X5Y8"/>
<keyword evidence="8" id="KW-1185">Reference proteome</keyword>
<feature type="transmembrane region" description="Helical" evidence="5">
    <location>
        <begin position="403"/>
        <end position="424"/>
    </location>
</feature>
<gene>
    <name evidence="7" type="ORF">EHW97_05000</name>
</gene>
<dbReference type="SUPFAM" id="SSF103473">
    <property type="entry name" value="MFS general substrate transporter"/>
    <property type="match status" value="1"/>
</dbReference>
<evidence type="ECO:0000259" key="6">
    <source>
        <dbReference type="PROSITE" id="PS50850"/>
    </source>
</evidence>
<feature type="transmembrane region" description="Helical" evidence="5">
    <location>
        <begin position="92"/>
        <end position="111"/>
    </location>
</feature>
<comment type="caution">
    <text evidence="7">The sequence shown here is derived from an EMBL/GenBank/DDBJ whole genome shotgun (WGS) entry which is preliminary data.</text>
</comment>
<evidence type="ECO:0000313" key="7">
    <source>
        <dbReference type="EMBL" id="RQN09053.1"/>
    </source>
</evidence>
<dbReference type="InterPro" id="IPR036259">
    <property type="entry name" value="MFS_trans_sf"/>
</dbReference>
<feature type="transmembrane region" description="Helical" evidence="5">
    <location>
        <begin position="374"/>
        <end position="397"/>
    </location>
</feature>